<dbReference type="Proteomes" id="UP001055117">
    <property type="component" value="Unassembled WGS sequence"/>
</dbReference>
<reference evidence="2 3" key="1">
    <citation type="journal article" date="2021" name="Front. Microbiol.">
        <title>Comprehensive Comparative Genomics and Phenotyping of Methylobacterium Species.</title>
        <authorList>
            <person name="Alessa O."/>
            <person name="Ogura Y."/>
            <person name="Fujitani Y."/>
            <person name="Takami H."/>
            <person name="Hayashi T."/>
            <person name="Sahin N."/>
            <person name="Tani A."/>
        </authorList>
    </citation>
    <scope>NUCLEOTIDE SEQUENCE [LARGE SCALE GENOMIC DNA]</scope>
    <source>
        <strain evidence="2 3">DSM 23679</strain>
    </source>
</reference>
<name>A0ABQ4QGU6_9HYPH</name>
<keyword evidence="3" id="KW-1185">Reference proteome</keyword>
<feature type="transmembrane region" description="Helical" evidence="1">
    <location>
        <begin position="6"/>
        <end position="29"/>
    </location>
</feature>
<evidence type="ECO:0000313" key="2">
    <source>
        <dbReference type="EMBL" id="GJD44122.1"/>
    </source>
</evidence>
<protein>
    <submittedName>
        <fullName evidence="2">Uncharacterized protein</fullName>
    </submittedName>
</protein>
<accession>A0ABQ4QGU6</accession>
<dbReference type="RefSeq" id="WP_187273672.1">
    <property type="nucleotide sequence ID" value="NZ_BPQG01000029.1"/>
</dbReference>
<sequence>MTILGLVEWLGHGVAAALAGWAAIGLVLAGRDRGAPALQPVRVRARRR</sequence>
<comment type="caution">
    <text evidence="2">The sequence shown here is derived from an EMBL/GenBank/DDBJ whole genome shotgun (WGS) entry which is preliminary data.</text>
</comment>
<dbReference type="EMBL" id="BPQG01000029">
    <property type="protein sequence ID" value="GJD44122.1"/>
    <property type="molecule type" value="Genomic_DNA"/>
</dbReference>
<organism evidence="2 3">
    <name type="scientific">Methylobacterium cerastii</name>
    <dbReference type="NCBI Taxonomy" id="932741"/>
    <lineage>
        <taxon>Bacteria</taxon>
        <taxon>Pseudomonadati</taxon>
        <taxon>Pseudomonadota</taxon>
        <taxon>Alphaproteobacteria</taxon>
        <taxon>Hyphomicrobiales</taxon>
        <taxon>Methylobacteriaceae</taxon>
        <taxon>Methylobacterium</taxon>
    </lineage>
</organism>
<proteinExistence type="predicted"/>
<evidence type="ECO:0000313" key="3">
    <source>
        <dbReference type="Proteomes" id="UP001055117"/>
    </source>
</evidence>
<keyword evidence="1" id="KW-0472">Membrane</keyword>
<keyword evidence="1" id="KW-1133">Transmembrane helix</keyword>
<gene>
    <name evidence="2" type="ORF">AFCDBAGC_1986</name>
</gene>
<keyword evidence="1" id="KW-0812">Transmembrane</keyword>
<evidence type="ECO:0000256" key="1">
    <source>
        <dbReference type="SAM" id="Phobius"/>
    </source>
</evidence>